<accession>A0A837IXU1</accession>
<comment type="caution">
    <text evidence="7">The sequence shown here is derived from an EMBL/GenBank/DDBJ whole genome shotgun (WGS) entry which is preliminary data.</text>
</comment>
<organism evidence="7 8">
    <name type="scientific">Ligilactobacillus ruminis</name>
    <dbReference type="NCBI Taxonomy" id="1623"/>
    <lineage>
        <taxon>Bacteria</taxon>
        <taxon>Bacillati</taxon>
        <taxon>Bacillota</taxon>
        <taxon>Bacilli</taxon>
        <taxon>Lactobacillales</taxon>
        <taxon>Lactobacillaceae</taxon>
        <taxon>Ligilactobacillus</taxon>
    </lineage>
</organism>
<dbReference type="Gene3D" id="1.10.132.20">
    <property type="entry name" value="Ribosome-recycling factor"/>
    <property type="match status" value="1"/>
</dbReference>
<dbReference type="InterPro" id="IPR002661">
    <property type="entry name" value="Ribosome_recyc_fac"/>
</dbReference>
<evidence type="ECO:0000256" key="1">
    <source>
        <dbReference type="ARBA" id="ARBA00004496"/>
    </source>
</evidence>
<evidence type="ECO:0000256" key="2">
    <source>
        <dbReference type="ARBA" id="ARBA00005912"/>
    </source>
</evidence>
<dbReference type="CDD" id="cd00520">
    <property type="entry name" value="RRF"/>
    <property type="match status" value="1"/>
</dbReference>
<dbReference type="InterPro" id="IPR023584">
    <property type="entry name" value="Ribosome_recyc_fac_dom"/>
</dbReference>
<dbReference type="PANTHER" id="PTHR20982:SF3">
    <property type="entry name" value="MITOCHONDRIAL RIBOSOME RECYCLING FACTOR PSEUDO 1"/>
    <property type="match status" value="1"/>
</dbReference>
<comment type="subcellular location">
    <subcellularLocation>
        <location evidence="1 5">Cytoplasm</location>
    </subcellularLocation>
</comment>
<name>A0A837IXU1_9LACO</name>
<dbReference type="Proteomes" id="UP000035618">
    <property type="component" value="Unassembled WGS sequence"/>
</dbReference>
<evidence type="ECO:0000256" key="4">
    <source>
        <dbReference type="ARBA" id="ARBA00022917"/>
    </source>
</evidence>
<evidence type="ECO:0000313" key="8">
    <source>
        <dbReference type="Proteomes" id="UP000035618"/>
    </source>
</evidence>
<dbReference type="FunFam" id="1.10.132.20:FF:000001">
    <property type="entry name" value="Ribosome-recycling factor"/>
    <property type="match status" value="1"/>
</dbReference>
<reference evidence="7 8" key="1">
    <citation type="journal article" date="2015" name="BMC Microbiol.">
        <title>Lactobacillus ruminis strains cluster according to their mammalian gut source.</title>
        <authorList>
            <person name="O' Donnell M.M."/>
            <person name="Harris H.M."/>
            <person name="Lynch D.B."/>
            <person name="Ross R.P."/>
            <person name="O'Toole P.W."/>
        </authorList>
    </citation>
    <scope>NUCLEOTIDE SEQUENCE [LARGE SCALE GENOMIC DNA]</scope>
    <source>
        <strain evidence="7 8">ATCC 27780</strain>
    </source>
</reference>
<dbReference type="GO" id="GO:0006415">
    <property type="term" value="P:translational termination"/>
    <property type="evidence" value="ECO:0007669"/>
    <property type="project" value="UniProtKB-UniRule"/>
</dbReference>
<protein>
    <recommendedName>
        <fullName evidence="5">Ribosome-recycling factor</fullName>
        <shortName evidence="5">RRF</shortName>
    </recommendedName>
    <alternativeName>
        <fullName evidence="5">Ribosome-releasing factor</fullName>
    </alternativeName>
</protein>
<comment type="similarity">
    <text evidence="2 5">Belongs to the RRF family.</text>
</comment>
<dbReference type="NCBIfam" id="TIGR00496">
    <property type="entry name" value="frr"/>
    <property type="match status" value="1"/>
</dbReference>
<dbReference type="PANTHER" id="PTHR20982">
    <property type="entry name" value="RIBOSOME RECYCLING FACTOR"/>
    <property type="match status" value="1"/>
</dbReference>
<gene>
    <name evidence="5" type="primary">frr</name>
    <name evidence="7" type="ORF">LRB_953</name>
</gene>
<dbReference type="Gene3D" id="3.30.1360.40">
    <property type="match status" value="1"/>
</dbReference>
<dbReference type="FunFam" id="3.30.1360.40:FF:000001">
    <property type="entry name" value="Ribosome-recycling factor"/>
    <property type="match status" value="1"/>
</dbReference>
<dbReference type="InterPro" id="IPR036191">
    <property type="entry name" value="RRF_sf"/>
</dbReference>
<dbReference type="Pfam" id="PF01765">
    <property type="entry name" value="RRF"/>
    <property type="match status" value="1"/>
</dbReference>
<proteinExistence type="inferred from homology"/>
<keyword evidence="4 5" id="KW-0648">Protein biosynthesis</keyword>
<dbReference type="EMBL" id="JHAJ01000021">
    <property type="protein sequence ID" value="KLA47061.1"/>
    <property type="molecule type" value="Genomic_DNA"/>
</dbReference>
<evidence type="ECO:0000313" key="7">
    <source>
        <dbReference type="EMBL" id="KLA47061.1"/>
    </source>
</evidence>
<dbReference type="GO" id="GO:0005737">
    <property type="term" value="C:cytoplasm"/>
    <property type="evidence" value="ECO:0007669"/>
    <property type="project" value="UniProtKB-SubCell"/>
</dbReference>
<sequence>MTALKAGCAVPGFFDVRLFLTNLLWLDNIVFGDDLELSRDINDNFLKKVDLKKQRILKYLIDDLSIIRKEEITMGVSSELVKYQEKMQKAEAALQHELGGIRAGVANASLLNRVMVEYYGAPTPLNQMAQISVPEARVLLVTPYDKSSLKDVEHALLASDLGLTPMNDGSAIRLVIPQLTEERRKELAKQVRAAAEKGKVAVRNVRREMMDSLKKAQKNGDMSEDVLHDLEDEAQKITDASIKNIDGITAAKEKEILAE</sequence>
<feature type="domain" description="Ribosome recycling factor" evidence="6">
    <location>
        <begin position="94"/>
        <end position="257"/>
    </location>
</feature>
<evidence type="ECO:0000256" key="3">
    <source>
        <dbReference type="ARBA" id="ARBA00022490"/>
    </source>
</evidence>
<comment type="function">
    <text evidence="5">Responsible for the release of ribosomes from messenger RNA at the termination of protein biosynthesis. May increase the efficiency of translation by recycling ribosomes from one round of translation to another.</text>
</comment>
<evidence type="ECO:0000259" key="6">
    <source>
        <dbReference type="Pfam" id="PF01765"/>
    </source>
</evidence>
<dbReference type="HAMAP" id="MF_00040">
    <property type="entry name" value="RRF"/>
    <property type="match status" value="1"/>
</dbReference>
<dbReference type="GO" id="GO:0043023">
    <property type="term" value="F:ribosomal large subunit binding"/>
    <property type="evidence" value="ECO:0007669"/>
    <property type="project" value="TreeGrafter"/>
</dbReference>
<dbReference type="AlphaFoldDB" id="A0A837IXU1"/>
<dbReference type="SUPFAM" id="SSF55194">
    <property type="entry name" value="Ribosome recycling factor, RRF"/>
    <property type="match status" value="1"/>
</dbReference>
<keyword evidence="3 5" id="KW-0963">Cytoplasm</keyword>
<evidence type="ECO:0000256" key="5">
    <source>
        <dbReference type="HAMAP-Rule" id="MF_00040"/>
    </source>
</evidence>